<gene>
    <name evidence="2" type="ORF">ALC60_04059</name>
</gene>
<dbReference type="EMBL" id="KQ982373">
    <property type="protein sequence ID" value="KYQ57071.1"/>
    <property type="molecule type" value="Genomic_DNA"/>
</dbReference>
<proteinExistence type="predicted"/>
<evidence type="ECO:0000313" key="3">
    <source>
        <dbReference type="Proteomes" id="UP000075809"/>
    </source>
</evidence>
<feature type="region of interest" description="Disordered" evidence="1">
    <location>
        <begin position="49"/>
        <end position="88"/>
    </location>
</feature>
<dbReference type="AlphaFoldDB" id="A0A151X9M4"/>
<protein>
    <submittedName>
        <fullName evidence="2">Uncharacterized protein</fullName>
    </submittedName>
</protein>
<evidence type="ECO:0000256" key="1">
    <source>
        <dbReference type="SAM" id="MobiDB-lite"/>
    </source>
</evidence>
<reference evidence="2 3" key="1">
    <citation type="submission" date="2015-09" db="EMBL/GenBank/DDBJ databases">
        <title>Trachymyrmex zeteki WGS genome.</title>
        <authorList>
            <person name="Nygaard S."/>
            <person name="Hu H."/>
            <person name="Boomsma J."/>
            <person name="Zhang G."/>
        </authorList>
    </citation>
    <scope>NUCLEOTIDE SEQUENCE [LARGE SCALE GENOMIC DNA]</scope>
    <source>
        <strain evidence="2">Tzet28-1</strain>
        <tissue evidence="2">Whole body</tissue>
    </source>
</reference>
<organism evidence="2 3">
    <name type="scientific">Mycetomoellerius zeteki</name>
    <dbReference type="NCBI Taxonomy" id="64791"/>
    <lineage>
        <taxon>Eukaryota</taxon>
        <taxon>Metazoa</taxon>
        <taxon>Ecdysozoa</taxon>
        <taxon>Arthropoda</taxon>
        <taxon>Hexapoda</taxon>
        <taxon>Insecta</taxon>
        <taxon>Pterygota</taxon>
        <taxon>Neoptera</taxon>
        <taxon>Endopterygota</taxon>
        <taxon>Hymenoptera</taxon>
        <taxon>Apocrita</taxon>
        <taxon>Aculeata</taxon>
        <taxon>Formicoidea</taxon>
        <taxon>Formicidae</taxon>
        <taxon>Myrmicinae</taxon>
        <taxon>Mycetomoellerius</taxon>
    </lineage>
</organism>
<sequence>MRDVISGEYLPLTIEQFCNILPGDRSNLDRATTPDYGFGRIDSFSYNGSVGNQVRSPQERPPYGRRVSRYGNRVSWPSGGHGRSSWNRVQSRPWRFNPDAHRFTAMRLH</sequence>
<keyword evidence="3" id="KW-1185">Reference proteome</keyword>
<accession>A0A151X9M4</accession>
<evidence type="ECO:0000313" key="2">
    <source>
        <dbReference type="EMBL" id="KYQ57071.1"/>
    </source>
</evidence>
<dbReference type="Proteomes" id="UP000075809">
    <property type="component" value="Unassembled WGS sequence"/>
</dbReference>
<name>A0A151X9M4_9HYME</name>